<dbReference type="NCBIfam" id="TIGR00630">
    <property type="entry name" value="uvra"/>
    <property type="match status" value="1"/>
</dbReference>
<evidence type="ECO:0000313" key="19">
    <source>
        <dbReference type="EMBL" id="SDZ97506.1"/>
    </source>
</evidence>
<evidence type="ECO:0000256" key="7">
    <source>
        <dbReference type="ARBA" id="ARBA00022769"/>
    </source>
</evidence>
<keyword evidence="4" id="KW-0677">Repeat</keyword>
<evidence type="ECO:0000256" key="14">
    <source>
        <dbReference type="ARBA" id="ARBA00038000"/>
    </source>
</evidence>
<dbReference type="Gene3D" id="1.20.1580.10">
    <property type="entry name" value="ABC transporter ATPase like domain"/>
    <property type="match status" value="2"/>
</dbReference>
<dbReference type="InterPro" id="IPR041102">
    <property type="entry name" value="UvrA_inter"/>
</dbReference>
<keyword evidence="20" id="KW-1185">Reference proteome</keyword>
<evidence type="ECO:0000256" key="10">
    <source>
        <dbReference type="ARBA" id="ARBA00022840"/>
    </source>
</evidence>
<accession>A0A1H3XDN3</accession>
<evidence type="ECO:0000256" key="4">
    <source>
        <dbReference type="ARBA" id="ARBA00022737"/>
    </source>
</evidence>
<protein>
    <recommendedName>
        <fullName evidence="15">UvrABC system protein A</fullName>
    </recommendedName>
    <alternativeName>
        <fullName evidence="16">Excinuclease ABC subunit A</fullName>
    </alternativeName>
</protein>
<keyword evidence="6" id="KW-0227">DNA damage</keyword>
<dbReference type="Pfam" id="PF17760">
    <property type="entry name" value="UvrA_inter"/>
    <property type="match status" value="1"/>
</dbReference>
<evidence type="ECO:0000259" key="18">
    <source>
        <dbReference type="PROSITE" id="PS50893"/>
    </source>
</evidence>
<evidence type="ECO:0000256" key="8">
    <source>
        <dbReference type="ARBA" id="ARBA00022771"/>
    </source>
</evidence>
<dbReference type="PROSITE" id="PS50893">
    <property type="entry name" value="ABC_TRANSPORTER_2"/>
    <property type="match status" value="1"/>
</dbReference>
<keyword evidence="10" id="KW-0067">ATP-binding</keyword>
<dbReference type="PROSITE" id="PS00211">
    <property type="entry name" value="ABC_TRANSPORTER_1"/>
    <property type="match status" value="2"/>
</dbReference>
<evidence type="ECO:0000256" key="5">
    <source>
        <dbReference type="ARBA" id="ARBA00022741"/>
    </source>
</evidence>
<comment type="similarity">
    <text evidence="14">Belongs to the ABC transporter superfamily. UvrA family.</text>
</comment>
<evidence type="ECO:0000256" key="3">
    <source>
        <dbReference type="ARBA" id="ARBA00022723"/>
    </source>
</evidence>
<evidence type="ECO:0000256" key="11">
    <source>
        <dbReference type="ARBA" id="ARBA00022881"/>
    </source>
</evidence>
<keyword evidence="12" id="KW-0238">DNA-binding</keyword>
<evidence type="ECO:0000256" key="16">
    <source>
        <dbReference type="ARBA" id="ARBA00042156"/>
    </source>
</evidence>
<keyword evidence="13" id="KW-0234">DNA repair</keyword>
<keyword evidence="9" id="KW-0862">Zinc</keyword>
<evidence type="ECO:0000256" key="13">
    <source>
        <dbReference type="ARBA" id="ARBA00023204"/>
    </source>
</evidence>
<dbReference type="InterPro" id="IPR003439">
    <property type="entry name" value="ABC_transporter-like_ATP-bd"/>
</dbReference>
<dbReference type="InterPro" id="IPR017871">
    <property type="entry name" value="ABC_transporter-like_CS"/>
</dbReference>
<dbReference type="Proteomes" id="UP000199041">
    <property type="component" value="Unassembled WGS sequence"/>
</dbReference>
<keyword evidence="11" id="KW-0267">Excision nuclease</keyword>
<keyword evidence="5" id="KW-0547">Nucleotide-binding</keyword>
<evidence type="ECO:0000256" key="2">
    <source>
        <dbReference type="ARBA" id="ARBA00022490"/>
    </source>
</evidence>
<comment type="subcellular location">
    <subcellularLocation>
        <location evidence="1">Cytoplasm</location>
    </subcellularLocation>
</comment>
<evidence type="ECO:0000313" key="20">
    <source>
        <dbReference type="Proteomes" id="UP000199041"/>
    </source>
</evidence>
<dbReference type="NCBIfam" id="NF001503">
    <property type="entry name" value="PRK00349.1"/>
    <property type="match status" value="1"/>
</dbReference>
<feature type="compositionally biased region" description="Basic residues" evidence="17">
    <location>
        <begin position="999"/>
        <end position="1018"/>
    </location>
</feature>
<evidence type="ECO:0000256" key="15">
    <source>
        <dbReference type="ARBA" id="ARBA00039316"/>
    </source>
</evidence>
<dbReference type="CDD" id="cd03271">
    <property type="entry name" value="ABC_UvrA_II"/>
    <property type="match status" value="1"/>
</dbReference>
<dbReference type="InterPro" id="IPR041552">
    <property type="entry name" value="UvrA_DNA-bd"/>
</dbReference>
<dbReference type="GO" id="GO:0016887">
    <property type="term" value="F:ATP hydrolysis activity"/>
    <property type="evidence" value="ECO:0007669"/>
    <property type="project" value="InterPro"/>
</dbReference>
<dbReference type="GO" id="GO:0003677">
    <property type="term" value="F:DNA binding"/>
    <property type="evidence" value="ECO:0007669"/>
    <property type="project" value="UniProtKB-KW"/>
</dbReference>
<dbReference type="GO" id="GO:0006289">
    <property type="term" value="P:nucleotide-excision repair"/>
    <property type="evidence" value="ECO:0007669"/>
    <property type="project" value="InterPro"/>
</dbReference>
<evidence type="ECO:0000256" key="6">
    <source>
        <dbReference type="ARBA" id="ARBA00022763"/>
    </source>
</evidence>
<organism evidence="19 20">
    <name type="scientific">Arachidicoccus rhizosphaerae</name>
    <dbReference type="NCBI Taxonomy" id="551991"/>
    <lineage>
        <taxon>Bacteria</taxon>
        <taxon>Pseudomonadati</taxon>
        <taxon>Bacteroidota</taxon>
        <taxon>Chitinophagia</taxon>
        <taxon>Chitinophagales</taxon>
        <taxon>Chitinophagaceae</taxon>
        <taxon>Arachidicoccus</taxon>
    </lineage>
</organism>
<dbReference type="AlphaFoldDB" id="A0A1H3XDN3"/>
<dbReference type="GO" id="GO:0005524">
    <property type="term" value="F:ATP binding"/>
    <property type="evidence" value="ECO:0007669"/>
    <property type="project" value="UniProtKB-KW"/>
</dbReference>
<dbReference type="GO" id="GO:0008270">
    <property type="term" value="F:zinc ion binding"/>
    <property type="evidence" value="ECO:0007669"/>
    <property type="project" value="UniProtKB-KW"/>
</dbReference>
<name>A0A1H3XDN3_9BACT</name>
<dbReference type="GO" id="GO:0009380">
    <property type="term" value="C:excinuclease repair complex"/>
    <property type="evidence" value="ECO:0007669"/>
    <property type="project" value="InterPro"/>
</dbReference>
<dbReference type="Gene3D" id="3.30.1490.20">
    <property type="entry name" value="ATP-grasp fold, A domain"/>
    <property type="match status" value="1"/>
</dbReference>
<dbReference type="Pfam" id="PF17755">
    <property type="entry name" value="UvrA_DNA-bind"/>
    <property type="match status" value="1"/>
</dbReference>
<keyword evidence="3" id="KW-0479">Metal-binding</keyword>
<dbReference type="EMBL" id="FNQY01000005">
    <property type="protein sequence ID" value="SDZ97506.1"/>
    <property type="molecule type" value="Genomic_DNA"/>
</dbReference>
<gene>
    <name evidence="19" type="ORF">SAMN05192529_105107</name>
</gene>
<dbReference type="InterPro" id="IPR027417">
    <property type="entry name" value="P-loop_NTPase"/>
</dbReference>
<dbReference type="PANTHER" id="PTHR43152">
    <property type="entry name" value="UVRABC SYSTEM PROTEIN A"/>
    <property type="match status" value="1"/>
</dbReference>
<feature type="domain" description="ABC transporter" evidence="18">
    <location>
        <begin position="639"/>
        <end position="970"/>
    </location>
</feature>
<keyword evidence="2" id="KW-0963">Cytoplasm</keyword>
<proteinExistence type="inferred from homology"/>
<dbReference type="STRING" id="551991.SAMN05192529_105107"/>
<evidence type="ECO:0000256" key="9">
    <source>
        <dbReference type="ARBA" id="ARBA00022833"/>
    </source>
</evidence>
<dbReference type="PANTHER" id="PTHR43152:SF3">
    <property type="entry name" value="UVRABC SYSTEM PROTEIN A"/>
    <property type="match status" value="1"/>
</dbReference>
<evidence type="ECO:0000256" key="17">
    <source>
        <dbReference type="SAM" id="MobiDB-lite"/>
    </source>
</evidence>
<dbReference type="SUPFAM" id="SSF52540">
    <property type="entry name" value="P-loop containing nucleoside triphosphate hydrolases"/>
    <property type="match status" value="2"/>
</dbReference>
<keyword evidence="8" id="KW-0863">Zinc-finger</keyword>
<dbReference type="GO" id="GO:0004518">
    <property type="term" value="F:nuclease activity"/>
    <property type="evidence" value="ECO:0007669"/>
    <property type="project" value="UniProtKB-KW"/>
</dbReference>
<evidence type="ECO:0000256" key="12">
    <source>
        <dbReference type="ARBA" id="ARBA00023125"/>
    </source>
</evidence>
<feature type="region of interest" description="Disordered" evidence="17">
    <location>
        <begin position="989"/>
        <end position="1018"/>
    </location>
</feature>
<dbReference type="GO" id="GO:0005737">
    <property type="term" value="C:cytoplasm"/>
    <property type="evidence" value="ECO:0007669"/>
    <property type="project" value="UniProtKB-SubCell"/>
</dbReference>
<dbReference type="Gene3D" id="1.10.8.280">
    <property type="entry name" value="ABC transporter ATPase domain-like"/>
    <property type="match status" value="1"/>
</dbReference>
<sequence length="1018" mass="113644">MTQIKQKKAAGRSVAHKNIENNQAHSAMVVPDGPQTLDVFGAREHNLKDLDIQIPKNKMVVFTGVSGSGKSSLAFDTIYNEGQRRYMESFSAYARQFMGDMERPDVDKITGLSPVISIEQKTTNKNPRSTVGTVTEVYDFLRLFYARVAEAYSYNTGKKMVKFSEEEIIADIYLRQKGQKAVILAPVVRGRKGHYRELFEEIRKKGFVKVRVDGKILDLKPEMQVDRYKIHDIEIVIDRLKIIEDMQPRLSSSIQQALKLGKDLVFVLVGEDEVLAQYSKQLVCADTGISYEEPSPNSFSFNSPYGACPQCKGLGEIYAVSRELVLPDKRLSIKKGGLAPLGEERSASVYQQVVQFCKKHKIPLDKPLDDLSEKALDLLLFGDGDALRTFDVDGQDDSIPQVYTGSYEGMIPMLKRWFSSAGSTDHLRDWVTGFMELRPCSQCEGQRLKKESLWFLIDQHNIAQLGEMDLEELNGWFTGLEKRLSKKQNIIAKDILKEIRERVRFLLDVGLTYLTLNRPSRSLSGGESQRIRLATQIGSQLQGITYVLDEPSIGLHQRDNHRLITALQHLRDIGNSVLVVEHDKDIMLASDYLVDIGPRAGLHGGEIVFAGTPHEALKAHTETAKFLSGEKAIELPYARRPGNGLFIELKGATGNNLKKVNLKLPLGKLIVVTGVSGSGKSTLINETLYPILSRHCYHSKMTPLPYKSVQGLENIDKVIEIDQSPIGRTPRSNPATYCGFFTDIRQLYAAVPEAKIRGYAPGRFSFNVKGGRCDVCEGGGMRVIEMNFLPDVYVPCEKCGGKRYNRETLEIRYKGKSISDVLDMTVDEAVEFFQAVPSLFRKIKTLQDVGLGYISLGQSAVTLSGGEAQRVKLATELAKKDTGKTFYILDEPTTGLHFSDIRQLMHVMEKLSDRGNTVLIIEHNLDVIKVADHVIDLGPEGGKGGGRILFEGTPEQMVHCKESFTAKFLEEELKTTPVRKSSGKADVVLEEDNTLQKAGKTKKAKPQLKTASKKVKKK</sequence>
<dbReference type="FunFam" id="1.20.1580.10:FF:000002">
    <property type="entry name" value="UvrABC system protein A"/>
    <property type="match status" value="1"/>
</dbReference>
<dbReference type="InterPro" id="IPR013815">
    <property type="entry name" value="ATP_grasp_subdomain_1"/>
</dbReference>
<dbReference type="InterPro" id="IPR004602">
    <property type="entry name" value="UvrA"/>
</dbReference>
<keyword evidence="7" id="KW-0228">DNA excision</keyword>
<reference evidence="19 20" key="1">
    <citation type="submission" date="2016-10" db="EMBL/GenBank/DDBJ databases">
        <authorList>
            <person name="de Groot N.N."/>
        </authorList>
    </citation>
    <scope>NUCLEOTIDE SEQUENCE [LARGE SCALE GENOMIC DNA]</scope>
    <source>
        <strain evidence="19 20">Vu-144</strain>
    </source>
</reference>
<evidence type="ECO:0000256" key="1">
    <source>
        <dbReference type="ARBA" id="ARBA00004496"/>
    </source>
</evidence>
<dbReference type="Gene3D" id="3.40.50.300">
    <property type="entry name" value="P-loop containing nucleotide triphosphate hydrolases"/>
    <property type="match status" value="2"/>
</dbReference>